<dbReference type="SUPFAM" id="SSF160374">
    <property type="entry name" value="RplX-like"/>
    <property type="match status" value="1"/>
</dbReference>
<proteinExistence type="inferred from homology"/>
<evidence type="ECO:0000259" key="4">
    <source>
        <dbReference type="Pfam" id="PF01775"/>
    </source>
</evidence>
<evidence type="ECO:0000256" key="1">
    <source>
        <dbReference type="ARBA" id="ARBA00022980"/>
    </source>
</evidence>
<gene>
    <name evidence="3" type="primary">rpl18a</name>
    <name evidence="3" type="synonym">rpl20e</name>
    <name evidence="3" type="synonym">rplX</name>
    <name evidence="5" type="ORF">FGU65_10100</name>
</gene>
<comment type="caution">
    <text evidence="5">The sequence shown here is derived from an EMBL/GenBank/DDBJ whole genome shotgun (WGS) entry which is preliminary data.</text>
</comment>
<evidence type="ECO:0000313" key="5">
    <source>
        <dbReference type="EMBL" id="MDN7025237.1"/>
    </source>
</evidence>
<evidence type="ECO:0000256" key="3">
    <source>
        <dbReference type="HAMAP-Rule" id="MF_00273"/>
    </source>
</evidence>
<dbReference type="GO" id="GO:0005840">
    <property type="term" value="C:ribosome"/>
    <property type="evidence" value="ECO:0007669"/>
    <property type="project" value="UniProtKB-KW"/>
</dbReference>
<sequence>MEMQKFEVVGAVKINNEWKPYTSVIEAQSERLAVEQAYCTIGSKHRLKRNYITVKTVNVVDGE</sequence>
<keyword evidence="3" id="KW-0694">RNA-binding</keyword>
<reference evidence="5" key="1">
    <citation type="submission" date="2019-05" db="EMBL/GenBank/DDBJ databases">
        <title>Methanoculleus sp. FWC-SCC1, a methanogenic archaeon isolated from deep marine cold seep.</title>
        <authorList>
            <person name="Chen Y.-W."/>
            <person name="Chen S.-C."/>
            <person name="Teng N.-H."/>
            <person name="Lai M.-C."/>
        </authorList>
    </citation>
    <scope>NUCLEOTIDE SEQUENCE</scope>
    <source>
        <strain evidence="5">FWC-SCC1</strain>
    </source>
</reference>
<dbReference type="Pfam" id="PF01775">
    <property type="entry name" value="Ribosomal_L18A"/>
    <property type="match status" value="1"/>
</dbReference>
<accession>A0ABT8MBC0</accession>
<dbReference type="HAMAP" id="MF_00273">
    <property type="entry name" value="Ribosomal_eL20"/>
    <property type="match status" value="1"/>
</dbReference>
<dbReference type="InterPro" id="IPR023573">
    <property type="entry name" value="Ribosomal_eL20_dom"/>
</dbReference>
<dbReference type="EMBL" id="VCYH01000006">
    <property type="protein sequence ID" value="MDN7025237.1"/>
    <property type="molecule type" value="Genomic_DNA"/>
</dbReference>
<evidence type="ECO:0000256" key="2">
    <source>
        <dbReference type="ARBA" id="ARBA00023274"/>
    </source>
</evidence>
<dbReference type="NCBIfam" id="NF001981">
    <property type="entry name" value="PRK00773.1-1"/>
    <property type="match status" value="1"/>
</dbReference>
<comment type="subunit">
    <text evidence="3">Part of the 50S ribosomal subunit. Binds 23S rRNA.</text>
</comment>
<organism evidence="5 6">
    <name type="scientific">Methanoculleus frigidifontis</name>
    <dbReference type="NCBI Taxonomy" id="2584085"/>
    <lineage>
        <taxon>Archaea</taxon>
        <taxon>Methanobacteriati</taxon>
        <taxon>Methanobacteriota</taxon>
        <taxon>Stenosarchaea group</taxon>
        <taxon>Methanomicrobia</taxon>
        <taxon>Methanomicrobiales</taxon>
        <taxon>Methanomicrobiaceae</taxon>
        <taxon>Methanoculleus</taxon>
    </lineage>
</organism>
<keyword evidence="3" id="KW-0699">rRNA-binding</keyword>
<dbReference type="InterPro" id="IPR028877">
    <property type="entry name" value="Ribosomal_eL20"/>
</dbReference>
<protein>
    <recommendedName>
        <fullName evidence="3">Large ribosomal subunit protein eL20</fullName>
    </recommendedName>
</protein>
<keyword evidence="1 3" id="KW-0689">Ribosomal protein</keyword>
<evidence type="ECO:0000313" key="6">
    <source>
        <dbReference type="Proteomes" id="UP001168338"/>
    </source>
</evidence>
<dbReference type="Proteomes" id="UP001168338">
    <property type="component" value="Unassembled WGS sequence"/>
</dbReference>
<name>A0ABT8MBC0_9EURY</name>
<keyword evidence="2 3" id="KW-0687">Ribonucleoprotein</keyword>
<feature type="domain" description="Large ribosomal subunit protein eL20" evidence="4">
    <location>
        <begin position="3"/>
        <end position="57"/>
    </location>
</feature>
<dbReference type="Gene3D" id="3.10.20.10">
    <property type="match status" value="1"/>
</dbReference>
<keyword evidence="6" id="KW-1185">Reference proteome</keyword>
<comment type="similarity">
    <text evidence="3">Belongs to the eukaryotic ribosomal protein eL20 family.</text>
</comment>